<proteinExistence type="predicted"/>
<gene>
    <name evidence="8" type="ORF">HDK90DRAFT_434669</name>
</gene>
<evidence type="ECO:0000256" key="3">
    <source>
        <dbReference type="ARBA" id="ARBA00022989"/>
    </source>
</evidence>
<dbReference type="SUPFAM" id="SSF103473">
    <property type="entry name" value="MFS general substrate transporter"/>
    <property type="match status" value="1"/>
</dbReference>
<feature type="transmembrane region" description="Helical" evidence="6">
    <location>
        <begin position="386"/>
        <end position="406"/>
    </location>
</feature>
<feature type="transmembrane region" description="Helical" evidence="6">
    <location>
        <begin position="443"/>
        <end position="465"/>
    </location>
</feature>
<dbReference type="EMBL" id="JBBWRZ010000004">
    <property type="protein sequence ID" value="KAK8237975.1"/>
    <property type="molecule type" value="Genomic_DNA"/>
</dbReference>
<feature type="compositionally biased region" description="Polar residues" evidence="5">
    <location>
        <begin position="7"/>
        <end position="26"/>
    </location>
</feature>
<protein>
    <submittedName>
        <fullName evidence="8">Major facilitator superfamily domain-containing protein</fullName>
    </submittedName>
</protein>
<feature type="domain" description="Major facilitator superfamily (MFS) profile" evidence="7">
    <location>
        <begin position="64"/>
        <end position="576"/>
    </location>
</feature>
<comment type="caution">
    <text evidence="8">The sequence shown here is derived from an EMBL/GenBank/DDBJ whole genome shotgun (WGS) entry which is preliminary data.</text>
</comment>
<dbReference type="PROSITE" id="PS50850">
    <property type="entry name" value="MFS"/>
    <property type="match status" value="1"/>
</dbReference>
<feature type="transmembrane region" description="Helical" evidence="6">
    <location>
        <begin position="73"/>
        <end position="94"/>
    </location>
</feature>
<evidence type="ECO:0000256" key="5">
    <source>
        <dbReference type="SAM" id="MobiDB-lite"/>
    </source>
</evidence>
<name>A0ABR1YSL3_9PEZI</name>
<evidence type="ECO:0000313" key="9">
    <source>
        <dbReference type="Proteomes" id="UP001492380"/>
    </source>
</evidence>
<feature type="transmembrane region" description="Helical" evidence="6">
    <location>
        <begin position="273"/>
        <end position="298"/>
    </location>
</feature>
<feature type="transmembrane region" description="Helical" evidence="6">
    <location>
        <begin position="554"/>
        <end position="572"/>
    </location>
</feature>
<keyword evidence="4 6" id="KW-0472">Membrane</keyword>
<feature type="transmembrane region" description="Helical" evidence="6">
    <location>
        <begin position="106"/>
        <end position="128"/>
    </location>
</feature>
<dbReference type="PANTHER" id="PTHR23501:SF200">
    <property type="entry name" value="TRANSPORTER, PUTATIVE (AFU_ORTHOLOGUE AFUA_3G01360)-RELATED"/>
    <property type="match status" value="1"/>
</dbReference>
<feature type="transmembrane region" description="Helical" evidence="6">
    <location>
        <begin position="412"/>
        <end position="431"/>
    </location>
</feature>
<keyword evidence="3 6" id="KW-1133">Transmembrane helix</keyword>
<evidence type="ECO:0000256" key="2">
    <source>
        <dbReference type="ARBA" id="ARBA00022692"/>
    </source>
</evidence>
<feature type="transmembrane region" description="Helical" evidence="6">
    <location>
        <begin position="477"/>
        <end position="500"/>
    </location>
</feature>
<dbReference type="Proteomes" id="UP001492380">
    <property type="component" value="Unassembled WGS sequence"/>
</dbReference>
<feature type="transmembrane region" description="Helical" evidence="6">
    <location>
        <begin position="197"/>
        <end position="216"/>
    </location>
</feature>
<dbReference type="PANTHER" id="PTHR23501">
    <property type="entry name" value="MAJOR FACILITATOR SUPERFAMILY"/>
    <property type="match status" value="1"/>
</dbReference>
<sequence length="621" mass="67289">MKMLNRLWSSRHSAPTLSTPNSNSADAVSLNNAKVEANIRIDPAEHEQNGASRPIGVAKVEAVQALYGKYGKYFLWFGLGMIMIGFELDNSLVYTYQNYSTSSFNSLSILGTLSTAGTIVTAIIKPPIAKISDVIGRGETYLITISFYLLSYILCASAKDINTYAAGYVFYQVGQSGTSILDSIVFSDVSSPRWRGFVIGISFTPFLIMPWISAFIVDDVTKPTGIGWRWGIGMFAIIMPIAAGPLIATILYFSRKAKKAGFVPEVKISLWEFCSLIDLGGMILLCGGFAMLLLPFTLAASTPGKWSTPWVDVLIALGVVFLILLVPYEKFVAKHPVVPTHYGKSLTIVLACTLAGIDQIGFAAQHTYLYAWATVAHNYSARDATFLNYTNGVTECLAGIVAGIIMYKTRRYKWLIMFGVIVRCIGYGVMIRLRGAHNSTAELFVVQLIQGVGSGFIQQIALVAAQVEVPHSELAQISALVLLITFLGSAVGSCVAGGIYTNEFKVFLRKYLGADTPQSTIDSVYDSITGTLPAWGSSEREAINLAYSEVMKKITIVGFAVAVPLLLCAWFLPNVELQDMTVLSMFEGSGAETTTTTTDKEGAGSVEMVGTDSKSESKDRS</sequence>
<evidence type="ECO:0000256" key="6">
    <source>
        <dbReference type="SAM" id="Phobius"/>
    </source>
</evidence>
<dbReference type="InterPro" id="IPR036259">
    <property type="entry name" value="MFS_trans_sf"/>
</dbReference>
<feature type="transmembrane region" description="Helical" evidence="6">
    <location>
        <begin position="310"/>
        <end position="328"/>
    </location>
</feature>
<evidence type="ECO:0000256" key="4">
    <source>
        <dbReference type="ARBA" id="ARBA00023136"/>
    </source>
</evidence>
<evidence type="ECO:0000313" key="8">
    <source>
        <dbReference type="EMBL" id="KAK8237975.1"/>
    </source>
</evidence>
<feature type="transmembrane region" description="Helical" evidence="6">
    <location>
        <begin position="228"/>
        <end position="253"/>
    </location>
</feature>
<organism evidence="8 9">
    <name type="scientific">Phyllosticta capitalensis</name>
    <dbReference type="NCBI Taxonomy" id="121624"/>
    <lineage>
        <taxon>Eukaryota</taxon>
        <taxon>Fungi</taxon>
        <taxon>Dikarya</taxon>
        <taxon>Ascomycota</taxon>
        <taxon>Pezizomycotina</taxon>
        <taxon>Dothideomycetes</taxon>
        <taxon>Dothideomycetes incertae sedis</taxon>
        <taxon>Botryosphaeriales</taxon>
        <taxon>Phyllostictaceae</taxon>
        <taxon>Phyllosticta</taxon>
    </lineage>
</organism>
<comment type="subcellular location">
    <subcellularLocation>
        <location evidence="1">Membrane</location>
        <topology evidence="1">Multi-pass membrane protein</topology>
    </subcellularLocation>
</comment>
<dbReference type="InterPro" id="IPR020846">
    <property type="entry name" value="MFS_dom"/>
</dbReference>
<dbReference type="InterPro" id="IPR011701">
    <property type="entry name" value="MFS"/>
</dbReference>
<feature type="transmembrane region" description="Helical" evidence="6">
    <location>
        <begin position="140"/>
        <end position="159"/>
    </location>
</feature>
<feature type="region of interest" description="Disordered" evidence="5">
    <location>
        <begin position="592"/>
        <end position="621"/>
    </location>
</feature>
<keyword evidence="9" id="KW-1185">Reference proteome</keyword>
<evidence type="ECO:0000256" key="1">
    <source>
        <dbReference type="ARBA" id="ARBA00004141"/>
    </source>
</evidence>
<dbReference type="Pfam" id="PF07690">
    <property type="entry name" value="MFS_1"/>
    <property type="match status" value="2"/>
</dbReference>
<dbReference type="Gene3D" id="1.20.1250.20">
    <property type="entry name" value="MFS general substrate transporter like domains"/>
    <property type="match status" value="2"/>
</dbReference>
<feature type="region of interest" description="Disordered" evidence="5">
    <location>
        <begin position="1"/>
        <end position="26"/>
    </location>
</feature>
<keyword evidence="2 6" id="KW-0812">Transmembrane</keyword>
<reference evidence="8 9" key="1">
    <citation type="submission" date="2024-04" db="EMBL/GenBank/DDBJ databases">
        <title>Phyllosticta paracitricarpa is synonymous to the EU quarantine fungus P. citricarpa based on phylogenomic analyses.</title>
        <authorList>
            <consortium name="Lawrence Berkeley National Laboratory"/>
            <person name="Van Ingen-Buijs V.A."/>
            <person name="Van Westerhoven A.C."/>
            <person name="Haridas S."/>
            <person name="Skiadas P."/>
            <person name="Martin F."/>
            <person name="Groenewald J.Z."/>
            <person name="Crous P.W."/>
            <person name="Seidl M.F."/>
        </authorList>
    </citation>
    <scope>NUCLEOTIDE SEQUENCE [LARGE SCALE GENOMIC DNA]</scope>
    <source>
        <strain evidence="8 9">CBS 123374</strain>
    </source>
</reference>
<evidence type="ECO:0000259" key="7">
    <source>
        <dbReference type="PROSITE" id="PS50850"/>
    </source>
</evidence>
<accession>A0ABR1YSL3</accession>